<proteinExistence type="predicted"/>
<name>A0A8J6GLN6_MICOH</name>
<reference evidence="2" key="1">
    <citation type="submission" date="2020-03" db="EMBL/GenBank/DDBJ databases">
        <title>Studies in the Genomics of Life Span.</title>
        <authorList>
            <person name="Glass D."/>
        </authorList>
    </citation>
    <scope>NUCLEOTIDE SEQUENCE</scope>
    <source>
        <strain evidence="2">LTLLF</strain>
        <tissue evidence="2">Muscle</tissue>
    </source>
</reference>
<evidence type="ECO:0000256" key="1">
    <source>
        <dbReference type="SAM" id="MobiDB-lite"/>
    </source>
</evidence>
<feature type="compositionally biased region" description="Basic residues" evidence="1">
    <location>
        <begin position="1"/>
        <end position="20"/>
    </location>
</feature>
<sequence length="68" mass="7669">MHERKQTRRRGDRSSRKSQGRKGVAEKLGGNAGWLSGELVKFPGKHKGEEGEEADLLRSPKLKMEQSH</sequence>
<accession>A0A8J6GLN6</accession>
<dbReference type="EMBL" id="JAATJU010021500">
    <property type="protein sequence ID" value="KAH0513465.1"/>
    <property type="molecule type" value="Genomic_DNA"/>
</dbReference>
<organism evidence="2 3">
    <name type="scientific">Microtus ochrogaster</name>
    <name type="common">Prairie vole</name>
    <dbReference type="NCBI Taxonomy" id="79684"/>
    <lineage>
        <taxon>Eukaryota</taxon>
        <taxon>Metazoa</taxon>
        <taxon>Chordata</taxon>
        <taxon>Craniata</taxon>
        <taxon>Vertebrata</taxon>
        <taxon>Euteleostomi</taxon>
        <taxon>Mammalia</taxon>
        <taxon>Eutheria</taxon>
        <taxon>Euarchontoglires</taxon>
        <taxon>Glires</taxon>
        <taxon>Rodentia</taxon>
        <taxon>Myomorpha</taxon>
        <taxon>Muroidea</taxon>
        <taxon>Cricetidae</taxon>
        <taxon>Arvicolinae</taxon>
        <taxon>Microtus</taxon>
    </lineage>
</organism>
<dbReference type="Proteomes" id="UP000710432">
    <property type="component" value="Unassembled WGS sequence"/>
</dbReference>
<dbReference type="AlphaFoldDB" id="A0A8J6GLN6"/>
<protein>
    <submittedName>
        <fullName evidence="2">Uncharacterized protein</fullName>
    </submittedName>
</protein>
<gene>
    <name evidence="2" type="ORF">LTLLF_138920</name>
</gene>
<feature type="compositionally biased region" description="Basic and acidic residues" evidence="1">
    <location>
        <begin position="55"/>
        <end position="68"/>
    </location>
</feature>
<evidence type="ECO:0000313" key="3">
    <source>
        <dbReference type="Proteomes" id="UP000710432"/>
    </source>
</evidence>
<evidence type="ECO:0000313" key="2">
    <source>
        <dbReference type="EMBL" id="KAH0513465.1"/>
    </source>
</evidence>
<feature type="region of interest" description="Disordered" evidence="1">
    <location>
        <begin position="1"/>
        <end position="68"/>
    </location>
</feature>
<comment type="caution">
    <text evidence="2">The sequence shown here is derived from an EMBL/GenBank/DDBJ whole genome shotgun (WGS) entry which is preliminary data.</text>
</comment>